<dbReference type="AlphaFoldDB" id="A0A5D5AQ72"/>
<feature type="compositionally biased region" description="Basic and acidic residues" evidence="1">
    <location>
        <begin position="13"/>
        <end position="23"/>
    </location>
</feature>
<feature type="transmembrane region" description="Helical" evidence="2">
    <location>
        <begin position="119"/>
        <end position="140"/>
    </location>
</feature>
<dbReference type="PANTHER" id="PTHR35337">
    <property type="entry name" value="SLR1478 PROTEIN"/>
    <property type="match status" value="1"/>
</dbReference>
<dbReference type="EMBL" id="VTAW01000001">
    <property type="protein sequence ID" value="TYT64018.1"/>
    <property type="molecule type" value="Genomic_DNA"/>
</dbReference>
<evidence type="ECO:0000313" key="3">
    <source>
        <dbReference type="EMBL" id="TYT64018.1"/>
    </source>
</evidence>
<feature type="transmembrane region" description="Helical" evidence="2">
    <location>
        <begin position="313"/>
        <end position="332"/>
    </location>
</feature>
<proteinExistence type="predicted"/>
<feature type="transmembrane region" description="Helical" evidence="2">
    <location>
        <begin position="160"/>
        <end position="183"/>
    </location>
</feature>
<evidence type="ECO:0000313" key="4">
    <source>
        <dbReference type="Proteomes" id="UP000324104"/>
    </source>
</evidence>
<comment type="caution">
    <text evidence="3">The sequence shown here is derived from an EMBL/GenBank/DDBJ whole genome shotgun (WGS) entry which is preliminary data.</text>
</comment>
<feature type="transmembrane region" description="Helical" evidence="2">
    <location>
        <begin position="221"/>
        <end position="241"/>
    </location>
</feature>
<dbReference type="RefSeq" id="WP_149079822.1">
    <property type="nucleotide sequence ID" value="NZ_VTAW01000001.1"/>
</dbReference>
<keyword evidence="2" id="KW-1133">Transmembrane helix</keyword>
<accession>A0A5D5AQ72</accession>
<dbReference type="Proteomes" id="UP000324104">
    <property type="component" value="Unassembled WGS sequence"/>
</dbReference>
<gene>
    <name evidence="3" type="ORF">FYC77_00620</name>
</gene>
<keyword evidence="2" id="KW-0472">Membrane</keyword>
<protein>
    <submittedName>
        <fullName evidence="3">Stage II sporulation protein M</fullName>
    </submittedName>
</protein>
<reference evidence="3 4" key="1">
    <citation type="submission" date="2019-08" db="EMBL/GenBank/DDBJ databases">
        <title>Archaea genome.</title>
        <authorList>
            <person name="Kajale S."/>
            <person name="Shouche Y."/>
            <person name="Deshpande N."/>
            <person name="Sharma A."/>
        </authorList>
    </citation>
    <scope>NUCLEOTIDE SEQUENCE [LARGE SCALE GENOMIC DNA]</scope>
    <source>
        <strain evidence="3 4">ESP3B_9</strain>
    </source>
</reference>
<feature type="region of interest" description="Disordered" evidence="1">
    <location>
        <begin position="1"/>
        <end position="89"/>
    </location>
</feature>
<dbReference type="InterPro" id="IPR002798">
    <property type="entry name" value="SpoIIM-like"/>
</dbReference>
<evidence type="ECO:0000256" key="1">
    <source>
        <dbReference type="SAM" id="MobiDB-lite"/>
    </source>
</evidence>
<feature type="transmembrane region" description="Helical" evidence="2">
    <location>
        <begin position="274"/>
        <end position="292"/>
    </location>
</feature>
<feature type="compositionally biased region" description="Basic and acidic residues" evidence="1">
    <location>
        <begin position="33"/>
        <end position="50"/>
    </location>
</feature>
<feature type="compositionally biased region" description="Low complexity" evidence="1">
    <location>
        <begin position="54"/>
        <end position="65"/>
    </location>
</feature>
<keyword evidence="4" id="KW-1185">Reference proteome</keyword>
<feature type="transmembrane region" description="Helical" evidence="2">
    <location>
        <begin position="94"/>
        <end position="113"/>
    </location>
</feature>
<evidence type="ECO:0000256" key="2">
    <source>
        <dbReference type="SAM" id="Phobius"/>
    </source>
</evidence>
<name>A0A5D5AQ72_9EURY</name>
<feature type="compositionally biased region" description="Acidic residues" evidence="1">
    <location>
        <begin position="74"/>
        <end position="84"/>
    </location>
</feature>
<feature type="compositionally biased region" description="Acidic residues" evidence="1">
    <location>
        <begin position="1"/>
        <end position="12"/>
    </location>
</feature>
<dbReference type="PANTHER" id="PTHR35337:SF1">
    <property type="entry name" value="SLR1478 PROTEIN"/>
    <property type="match status" value="1"/>
</dbReference>
<dbReference type="Pfam" id="PF01944">
    <property type="entry name" value="SpoIIM"/>
    <property type="match status" value="1"/>
</dbReference>
<organism evidence="3 4">
    <name type="scientific">Natrialba swarupiae</name>
    <dbReference type="NCBI Taxonomy" id="2448032"/>
    <lineage>
        <taxon>Archaea</taxon>
        <taxon>Methanobacteriati</taxon>
        <taxon>Methanobacteriota</taxon>
        <taxon>Stenosarchaea group</taxon>
        <taxon>Halobacteria</taxon>
        <taxon>Halobacteriales</taxon>
        <taxon>Natrialbaceae</taxon>
        <taxon>Natrialba</taxon>
    </lineage>
</organism>
<keyword evidence="2" id="KW-0812">Transmembrane</keyword>
<sequence>MTGAGDDTDGDEREAGGRGGLDDDRSEAETEWDTEHATRDGERDERRRITVDLADSNADTDADPASSPPPSTPDPDDPDPDGEPDPGPNAVRNWALLLLGLAVVSFVTAAVTVSTGDDVLPVIGATVVGVTFAAIAVVSVQRAPWLLEGLDAAWIEHRRYVWFSTGLFAFGIVLGFLLLLAGVNLFELVLELLEEELFPELEDEEFELTASFFIVNNSQPFLLSIVGALSVGVLTAAIMLFNGIIVGNVVGALVGETGLDYVIVGLVPHGVFELAALFIAAGVGFRLLYRFAERIIGYRDAFLTKPYLLRTTALVVFAWLMLVLAAFVEAYITPELLEMLFAERLEGLEDEAQTP</sequence>